<keyword evidence="2" id="KW-1185">Reference proteome</keyword>
<reference evidence="1 2" key="1">
    <citation type="submission" date="2023-12" db="EMBL/GenBank/DDBJ databases">
        <title>Streptomyces sp. V4-01.</title>
        <authorList>
            <person name="Somphong A."/>
            <person name="Phongsopitanun W."/>
        </authorList>
    </citation>
    <scope>NUCLEOTIDE SEQUENCE [LARGE SCALE GENOMIC DNA]</scope>
    <source>
        <strain evidence="1 2">V4-01</strain>
    </source>
</reference>
<dbReference type="EMBL" id="JAZEWV010000089">
    <property type="protein sequence ID" value="MEE4547031.1"/>
    <property type="molecule type" value="Genomic_DNA"/>
</dbReference>
<gene>
    <name evidence="1" type="ORF">V2S66_34345</name>
</gene>
<comment type="caution">
    <text evidence="1">The sequence shown here is derived from an EMBL/GenBank/DDBJ whole genome shotgun (WGS) entry which is preliminary data.</text>
</comment>
<organism evidence="1 2">
    <name type="scientific">Actinacidiphila polyblastidii</name>
    <dbReference type="NCBI Taxonomy" id="3110430"/>
    <lineage>
        <taxon>Bacteria</taxon>
        <taxon>Bacillati</taxon>
        <taxon>Actinomycetota</taxon>
        <taxon>Actinomycetes</taxon>
        <taxon>Kitasatosporales</taxon>
        <taxon>Streptomycetaceae</taxon>
        <taxon>Actinacidiphila</taxon>
    </lineage>
</organism>
<evidence type="ECO:0000313" key="1">
    <source>
        <dbReference type="EMBL" id="MEE4547031.1"/>
    </source>
</evidence>
<name>A0ABU7PMV4_9ACTN</name>
<evidence type="ECO:0000313" key="2">
    <source>
        <dbReference type="Proteomes" id="UP001344658"/>
    </source>
</evidence>
<protein>
    <submittedName>
        <fullName evidence="1">Uncharacterized protein</fullName>
    </submittedName>
</protein>
<feature type="non-terminal residue" evidence="1">
    <location>
        <position position="70"/>
    </location>
</feature>
<proteinExistence type="predicted"/>
<sequence>MNGPQHFLEAERLLALADYDSGHAPQAAADRRADAQVHATLAQTAAFVMAQPVAGMADEQGLDQGDFDDW</sequence>
<dbReference type="Proteomes" id="UP001344658">
    <property type="component" value="Unassembled WGS sequence"/>
</dbReference>
<accession>A0ABU7PMV4</accession>